<dbReference type="Proteomes" id="UP000000589">
    <property type="component" value="Chromosome 6"/>
</dbReference>
<evidence type="ECO:0000313" key="1">
    <source>
        <dbReference type="Ensembl" id="ENSMUSP00000124512.2"/>
    </source>
</evidence>
<dbReference type="AGR" id="MGI:1923164"/>
<accession>E0CY34</accession>
<evidence type="ECO:0000313" key="3">
    <source>
        <dbReference type="Proteomes" id="UP000000589"/>
    </source>
</evidence>
<evidence type="ECO:0007829" key="5">
    <source>
        <dbReference type="ProteomicsDB" id="E0CY34"/>
    </source>
</evidence>
<evidence type="ECO:0007829" key="4">
    <source>
        <dbReference type="PeptideAtlas" id="E0CY34"/>
    </source>
</evidence>
<keyword evidence="4 5" id="KW-1267">Proteomics identification</keyword>
<organism evidence="1 3">
    <name type="scientific">Mus musculus</name>
    <name type="common">Mouse</name>
    <dbReference type="NCBI Taxonomy" id="10090"/>
    <lineage>
        <taxon>Eukaryota</taxon>
        <taxon>Metazoa</taxon>
        <taxon>Chordata</taxon>
        <taxon>Craniata</taxon>
        <taxon>Vertebrata</taxon>
        <taxon>Euteleostomi</taxon>
        <taxon>Mammalia</taxon>
        <taxon>Eutheria</taxon>
        <taxon>Euarchontoglires</taxon>
        <taxon>Glires</taxon>
        <taxon>Rodentia</taxon>
        <taxon>Myomorpha</taxon>
        <taxon>Muroidea</taxon>
        <taxon>Muridae</taxon>
        <taxon>Murinae</taxon>
        <taxon>Mus</taxon>
        <taxon>Mus</taxon>
    </lineage>
</organism>
<dbReference type="Antibodypedia" id="56922">
    <property type="antibodies" value="61 antibodies from 15 providers"/>
</dbReference>
<gene>
    <name evidence="1 2" type="primary">Exoc6b</name>
</gene>
<reference evidence="6" key="2">
    <citation type="journal article" date="2010" name="Cell">
        <title>A tissue-specific atlas of mouse protein phosphorylation and expression.</title>
        <authorList>
            <person name="Huttlin E.L."/>
            <person name="Jedrychowski M.P."/>
            <person name="Elias J.E."/>
            <person name="Goswami T."/>
            <person name="Rad R."/>
            <person name="Beausoleil S.A."/>
            <person name="Villen J."/>
            <person name="Haas W."/>
            <person name="Sowa M.E."/>
            <person name="Gygi S.P."/>
        </authorList>
    </citation>
    <scope>IDENTIFICATION BY MASS SPECTROMETRY [LARGE SCALE ANALYSIS]</scope>
</reference>
<dbReference type="GeneTree" id="ENSGT00390000005739"/>
<keyword evidence="3" id="KW-1185">Reference proteome</keyword>
<dbReference type="PeptideAtlas" id="E0CY34"/>
<dbReference type="Bgee" id="ENSMUSG00000033769">
    <property type="expression patterns" value="Expressed in ear vesicle and 187 other cell types or tissues"/>
</dbReference>
<sequence length="39" mass="4446">MERAKMAEESLETAAEHERILREIESTDTACIGPTLRTR</sequence>
<dbReference type="ExpressionAtlas" id="E0CY34">
    <property type="expression patterns" value="baseline and differential"/>
</dbReference>
<reference evidence="1 3" key="1">
    <citation type="journal article" date="2009" name="PLoS Biol.">
        <title>Lineage-specific biology revealed by a finished genome assembly of the mouse.</title>
        <authorList>
            <consortium name="Mouse Genome Sequencing Consortium"/>
            <person name="Church D.M."/>
            <person name="Goodstadt L."/>
            <person name="Hillier L.W."/>
            <person name="Zody M.C."/>
            <person name="Goldstein S."/>
            <person name="She X."/>
            <person name="Bult C.J."/>
            <person name="Agarwala R."/>
            <person name="Cherry J.L."/>
            <person name="DiCuccio M."/>
            <person name="Hlavina W."/>
            <person name="Kapustin Y."/>
            <person name="Meric P."/>
            <person name="Maglott D."/>
            <person name="Birtle Z."/>
            <person name="Marques A.C."/>
            <person name="Graves T."/>
            <person name="Zhou S."/>
            <person name="Teague B."/>
            <person name="Potamousis K."/>
            <person name="Churas C."/>
            <person name="Place M."/>
            <person name="Herschleb J."/>
            <person name="Runnheim R."/>
            <person name="Forrest D."/>
            <person name="Amos-Landgraf J."/>
            <person name="Schwartz D.C."/>
            <person name="Cheng Z."/>
            <person name="Lindblad-Toh K."/>
            <person name="Eichler E.E."/>
            <person name="Ponting C.P."/>
        </authorList>
    </citation>
    <scope>NUCLEOTIDE SEQUENCE [LARGE SCALE GENOMIC DNA]</scope>
    <source>
        <strain evidence="1 3">C57BL/6J</strain>
    </source>
</reference>
<dbReference type="MGI" id="MGI:1923164">
    <property type="gene designation" value="Exoc6b"/>
</dbReference>
<dbReference type="Ensembl" id="ENSMUST00000162821.8">
    <property type="protein sequence ID" value="ENSMUSP00000124512.2"/>
    <property type="gene ID" value="ENSMUSG00000033769.17"/>
</dbReference>
<protein>
    <submittedName>
        <fullName evidence="1">Exocyst complex component 6B</fullName>
    </submittedName>
</protein>
<dbReference type="SMR" id="E0CY34"/>
<evidence type="ECO:0007829" key="6">
    <source>
        <dbReference type="PubMed" id="21183079"/>
    </source>
</evidence>
<reference evidence="1 3" key="3">
    <citation type="journal article" date="2011" name="PLoS Biol.">
        <title>Modernizing reference genome assemblies.</title>
        <authorList>
            <person name="Church D.M."/>
            <person name="Schneider V.A."/>
            <person name="Graves T."/>
            <person name="Auger K."/>
            <person name="Cunningham F."/>
            <person name="Bouk N."/>
            <person name="Chen H.C."/>
            <person name="Agarwala R."/>
            <person name="McLaren W.M."/>
            <person name="Ritchie G.R."/>
            <person name="Albracht D."/>
            <person name="Kremitzki M."/>
            <person name="Rock S."/>
            <person name="Kotkiewicz H."/>
            <person name="Kremitzki C."/>
            <person name="Wollam A."/>
            <person name="Trani L."/>
            <person name="Fulton L."/>
            <person name="Fulton R."/>
            <person name="Matthews L."/>
            <person name="Whitehead S."/>
            <person name="Chow W."/>
            <person name="Torrance J."/>
            <person name="Dunn M."/>
            <person name="Harden G."/>
            <person name="Threadgold G."/>
            <person name="Wood J."/>
            <person name="Collins J."/>
            <person name="Heath P."/>
            <person name="Griffiths G."/>
            <person name="Pelan S."/>
            <person name="Grafham D."/>
            <person name="Eichler E.E."/>
            <person name="Weinstock G."/>
            <person name="Mardis E.R."/>
            <person name="Wilson R.K."/>
            <person name="Howe K."/>
            <person name="Flicek P."/>
            <person name="Hubbard T."/>
        </authorList>
    </citation>
    <scope>NUCLEOTIDE SEQUENCE [LARGE SCALE GENOMIC DNA]</scope>
    <source>
        <strain evidence="1 3">C57BL/6J</strain>
    </source>
</reference>
<evidence type="ECO:0000313" key="2">
    <source>
        <dbReference type="MGI" id="MGI:1923164"/>
    </source>
</evidence>
<dbReference type="AlphaFoldDB" id="E0CY34"/>
<dbReference type="VEuPathDB" id="HostDB:ENSMUSG00000033769"/>
<proteinExistence type="evidence at protein level"/>
<reference evidence="1" key="5">
    <citation type="submission" date="2025-09" db="UniProtKB">
        <authorList>
            <consortium name="Ensembl"/>
        </authorList>
    </citation>
    <scope>IDENTIFICATION</scope>
    <source>
        <strain evidence="1">C57BL/6J</strain>
    </source>
</reference>
<reference evidence="1" key="4">
    <citation type="submission" date="2025-08" db="UniProtKB">
        <authorList>
            <consortium name="Ensembl"/>
        </authorList>
    </citation>
    <scope>IDENTIFICATION</scope>
    <source>
        <strain evidence="1">C57BL/6J</strain>
    </source>
</reference>
<name>E0CY34_MOUSE</name>
<dbReference type="HOGENOM" id="CLU_3319901_0_0_1"/>
<dbReference type="ProteomicsDB" id="367622"/>